<feature type="region of interest" description="Disordered" evidence="1">
    <location>
        <begin position="1"/>
        <end position="272"/>
    </location>
</feature>
<feature type="compositionally biased region" description="Basic residues" evidence="1">
    <location>
        <begin position="84"/>
        <end position="96"/>
    </location>
</feature>
<feature type="region of interest" description="Disordered" evidence="1">
    <location>
        <begin position="310"/>
        <end position="346"/>
    </location>
</feature>
<feature type="compositionally biased region" description="Basic and acidic residues" evidence="1">
    <location>
        <begin position="135"/>
        <end position="146"/>
    </location>
</feature>
<evidence type="ECO:0000313" key="3">
    <source>
        <dbReference type="Proteomes" id="UP000027920"/>
    </source>
</evidence>
<feature type="compositionally biased region" description="Basic and acidic residues" evidence="1">
    <location>
        <begin position="711"/>
        <end position="735"/>
    </location>
</feature>
<reference evidence="2 3" key="1">
    <citation type="submission" date="2013-03" db="EMBL/GenBank/DDBJ databases">
        <title>The Genome Sequence of Exophiala aquamarina CBS 119918.</title>
        <authorList>
            <consortium name="The Broad Institute Genomics Platform"/>
            <person name="Cuomo C."/>
            <person name="de Hoog S."/>
            <person name="Gorbushina A."/>
            <person name="Walker B."/>
            <person name="Young S.K."/>
            <person name="Zeng Q."/>
            <person name="Gargeya S."/>
            <person name="Fitzgerald M."/>
            <person name="Haas B."/>
            <person name="Abouelleil A."/>
            <person name="Allen A.W."/>
            <person name="Alvarado L."/>
            <person name="Arachchi H.M."/>
            <person name="Berlin A.M."/>
            <person name="Chapman S.B."/>
            <person name="Gainer-Dewar J."/>
            <person name="Goldberg J."/>
            <person name="Griggs A."/>
            <person name="Gujja S."/>
            <person name="Hansen M."/>
            <person name="Howarth C."/>
            <person name="Imamovic A."/>
            <person name="Ireland A."/>
            <person name="Larimer J."/>
            <person name="McCowan C."/>
            <person name="Murphy C."/>
            <person name="Pearson M."/>
            <person name="Poon T.W."/>
            <person name="Priest M."/>
            <person name="Roberts A."/>
            <person name="Saif S."/>
            <person name="Shea T."/>
            <person name="Sisk P."/>
            <person name="Sykes S."/>
            <person name="Wortman J."/>
            <person name="Nusbaum C."/>
            <person name="Birren B."/>
        </authorList>
    </citation>
    <scope>NUCLEOTIDE SEQUENCE [LARGE SCALE GENOMIC DNA]</scope>
    <source>
        <strain evidence="2 3">CBS 119918</strain>
    </source>
</reference>
<dbReference type="HOGENOM" id="CLU_315460_0_0_1"/>
<dbReference type="GeneID" id="25275036"/>
<gene>
    <name evidence="2" type="ORF">A1O9_00084</name>
</gene>
<evidence type="ECO:0000256" key="1">
    <source>
        <dbReference type="SAM" id="MobiDB-lite"/>
    </source>
</evidence>
<feature type="compositionally biased region" description="Polar residues" evidence="1">
    <location>
        <begin position="67"/>
        <end position="77"/>
    </location>
</feature>
<comment type="caution">
    <text evidence="2">The sequence shown here is derived from an EMBL/GenBank/DDBJ whole genome shotgun (WGS) entry which is preliminary data.</text>
</comment>
<organism evidence="2 3">
    <name type="scientific">Exophiala aquamarina CBS 119918</name>
    <dbReference type="NCBI Taxonomy" id="1182545"/>
    <lineage>
        <taxon>Eukaryota</taxon>
        <taxon>Fungi</taxon>
        <taxon>Dikarya</taxon>
        <taxon>Ascomycota</taxon>
        <taxon>Pezizomycotina</taxon>
        <taxon>Eurotiomycetes</taxon>
        <taxon>Chaetothyriomycetidae</taxon>
        <taxon>Chaetothyriales</taxon>
        <taxon>Herpotrichiellaceae</taxon>
        <taxon>Exophiala</taxon>
    </lineage>
</organism>
<keyword evidence="3" id="KW-1185">Reference proteome</keyword>
<dbReference type="EMBL" id="AMGV01000001">
    <property type="protein sequence ID" value="KEF62112.1"/>
    <property type="molecule type" value="Genomic_DNA"/>
</dbReference>
<dbReference type="OrthoDB" id="4159667at2759"/>
<proteinExistence type="predicted"/>
<name>A0A072PQT3_9EURO</name>
<accession>A0A072PQT3</accession>
<feature type="compositionally biased region" description="Polar residues" evidence="1">
    <location>
        <begin position="245"/>
        <end position="266"/>
    </location>
</feature>
<dbReference type="VEuPathDB" id="FungiDB:A1O9_00084"/>
<feature type="compositionally biased region" description="Acidic residues" evidence="1">
    <location>
        <begin position="104"/>
        <end position="113"/>
    </location>
</feature>
<dbReference type="RefSeq" id="XP_013264702.1">
    <property type="nucleotide sequence ID" value="XM_013409248.1"/>
</dbReference>
<dbReference type="STRING" id="1182545.A0A072PQT3"/>
<evidence type="ECO:0000313" key="2">
    <source>
        <dbReference type="EMBL" id="KEF62112.1"/>
    </source>
</evidence>
<feature type="compositionally biased region" description="Acidic residues" evidence="1">
    <location>
        <begin position="200"/>
        <end position="214"/>
    </location>
</feature>
<feature type="compositionally biased region" description="Pro residues" evidence="1">
    <location>
        <begin position="40"/>
        <end position="57"/>
    </location>
</feature>
<sequence>MAPPERRKTRSAVSEGAAQLMSPDPNIEERMRRRKTPKKSVPPPKTPSPPRRSPAPKTPTRSPTGPKATQTPKTPVATQDPIKTRKSTSGKGKQKARLSPSDRSDEEYVPDPDPEPRKKKRSPNTDLSYILPVDAPEHEDSDHCMSPEKGPVNRSRSASSKRSPRPKARQTKCDSVSESGSDVGSHDTNKENATPGPQDQIEDQDGDQGADQPEDDTHNTTDTASTDTDGRSGANQQEEQHSDVDSQISASDGFSAGTADTGNQTPIGGEFYLSGRKMPSDLLRKRALFQNLETPYPGYTTAELKSAMKRHLQEGDEDAASTSRPPKRAHFANGNDGDDDDDEYRPSSYLEDPLKGIFDRILLIPEDLNLAEIGACFTELQDLSQAFAKKFFSFQLNDEQVEAWPLHLLKWDYFGLKTMAQWLADSDAYSWRDFFTNPESRVALVHAIVGEYLEEHVFKQTAFSFTGPKLEKLKELDEKYLKYDAFVRNKKRAALLTKIIHETHGFWLAHRQDMLNASDSLARLILELVEPLMPPRLFDPLISSRCLLEPKSRHPFRGDKITEAEKQAAKNLWDYMMHDLRVLIYKAASVHLSIRLSGKDGTNVRILRPIAKGTAFTQSETMECINEADYDIEKPDPPSEHDEWQIKMTCWGQVEAVVPHNVDLEQYEQIEAQFNAQTGQDGPRSFDGLEEYFKQHLPVLHAEIQEDEDVDKLSDGHRHPGTEWDHDMAQDEAQQRRPQNGRGQTRCHGTPSQEDVNPFHLPDRGSFVTYYKCIARSQVYCEWATKGHMNHALQPLDAAVEEARLASGLYYKLEDGFINTTSAVLRLIERNGLHEYWYEALIFAITLAGLPPIFILGRSDYWAPVRLAMHRAADTVAHAMSSPENAREVLLNLRARVLGTLLALQPTTRMLRPTTRMLRPTVSQPYVLQATTL</sequence>
<dbReference type="AlphaFoldDB" id="A0A072PQT3"/>
<feature type="compositionally biased region" description="Low complexity" evidence="1">
    <location>
        <begin position="174"/>
        <end position="183"/>
    </location>
</feature>
<protein>
    <submittedName>
        <fullName evidence="2">Uncharacterized protein</fullName>
    </submittedName>
</protein>
<feature type="region of interest" description="Disordered" evidence="1">
    <location>
        <begin position="709"/>
        <end position="758"/>
    </location>
</feature>
<dbReference type="Proteomes" id="UP000027920">
    <property type="component" value="Unassembled WGS sequence"/>
</dbReference>